<comment type="caution">
    <text evidence="1">The sequence shown here is derived from an EMBL/GenBank/DDBJ whole genome shotgun (WGS) entry which is preliminary data.</text>
</comment>
<keyword evidence="2" id="KW-1185">Reference proteome</keyword>
<accession>A0A1Q5UFB3</accession>
<evidence type="ECO:0000313" key="2">
    <source>
        <dbReference type="Proteomes" id="UP000186955"/>
    </source>
</evidence>
<sequence>MGHDEYSEAVEQATKSELLAATAWSGVLPEYVRRYDANFVPRETFTMPGQQCSFDLDR</sequence>
<organism evidence="1 2">
    <name type="scientific">Penicillium subrubescens</name>
    <dbReference type="NCBI Taxonomy" id="1316194"/>
    <lineage>
        <taxon>Eukaryota</taxon>
        <taxon>Fungi</taxon>
        <taxon>Dikarya</taxon>
        <taxon>Ascomycota</taxon>
        <taxon>Pezizomycotina</taxon>
        <taxon>Eurotiomycetes</taxon>
        <taxon>Eurotiomycetidae</taxon>
        <taxon>Eurotiales</taxon>
        <taxon>Aspergillaceae</taxon>
        <taxon>Penicillium</taxon>
    </lineage>
</organism>
<dbReference type="AlphaFoldDB" id="A0A1Q5UFB3"/>
<evidence type="ECO:0000313" key="1">
    <source>
        <dbReference type="EMBL" id="OKP11152.1"/>
    </source>
</evidence>
<proteinExistence type="predicted"/>
<dbReference type="EMBL" id="MNBE01000296">
    <property type="protein sequence ID" value="OKP11152.1"/>
    <property type="molecule type" value="Genomic_DNA"/>
</dbReference>
<protein>
    <submittedName>
        <fullName evidence="1">Uncharacterized protein</fullName>
    </submittedName>
</protein>
<gene>
    <name evidence="1" type="ORF">PENSUB_3344</name>
</gene>
<dbReference type="Proteomes" id="UP000186955">
    <property type="component" value="Unassembled WGS sequence"/>
</dbReference>
<name>A0A1Q5UFB3_9EURO</name>
<reference evidence="1 2" key="1">
    <citation type="submission" date="2016-10" db="EMBL/GenBank/DDBJ databases">
        <title>Genome sequence of the ascomycete fungus Penicillium subrubescens.</title>
        <authorList>
            <person name="De Vries R.P."/>
            <person name="Peng M."/>
            <person name="Dilokpimol A."/>
            <person name="Hilden K."/>
            <person name="Makela M.R."/>
            <person name="Grigoriev I."/>
            <person name="Riley R."/>
            <person name="Granchi Z."/>
        </authorList>
    </citation>
    <scope>NUCLEOTIDE SEQUENCE [LARGE SCALE GENOMIC DNA]</scope>
    <source>
        <strain evidence="1 2">CBS 132785</strain>
    </source>
</reference>